<proteinExistence type="inferred from homology"/>
<dbReference type="Pfam" id="PF02386">
    <property type="entry name" value="TrkH"/>
    <property type="match status" value="1"/>
</dbReference>
<dbReference type="PANTHER" id="PTHR32024:SF2">
    <property type="entry name" value="TRK SYSTEM POTASSIUM UPTAKE PROTEIN TRKG-RELATED"/>
    <property type="match status" value="1"/>
</dbReference>
<keyword evidence="8 9" id="KW-0472">Membrane</keyword>
<evidence type="ECO:0000256" key="4">
    <source>
        <dbReference type="ARBA" id="ARBA00022475"/>
    </source>
</evidence>
<keyword evidence="7" id="KW-0406">Ion transport</keyword>
<dbReference type="GO" id="GO:0005886">
    <property type="term" value="C:plasma membrane"/>
    <property type="evidence" value="ECO:0007669"/>
    <property type="project" value="UniProtKB-SubCell"/>
</dbReference>
<name>A0A7C4D795_STAMA</name>
<evidence type="ECO:0000256" key="5">
    <source>
        <dbReference type="ARBA" id="ARBA00022692"/>
    </source>
</evidence>
<feature type="transmembrane region" description="Helical" evidence="9">
    <location>
        <begin position="6"/>
        <end position="30"/>
    </location>
</feature>
<feature type="transmembrane region" description="Helical" evidence="9">
    <location>
        <begin position="267"/>
        <end position="286"/>
    </location>
</feature>
<evidence type="ECO:0000256" key="2">
    <source>
        <dbReference type="ARBA" id="ARBA00009137"/>
    </source>
</evidence>
<feature type="transmembrane region" description="Helical" evidence="9">
    <location>
        <begin position="176"/>
        <end position="195"/>
    </location>
</feature>
<dbReference type="EMBL" id="DTBJ01000016">
    <property type="protein sequence ID" value="HGM58382.1"/>
    <property type="molecule type" value="Genomic_DNA"/>
</dbReference>
<dbReference type="PANTHER" id="PTHR32024">
    <property type="entry name" value="TRK SYSTEM POTASSIUM UPTAKE PROTEIN TRKG-RELATED"/>
    <property type="match status" value="1"/>
</dbReference>
<dbReference type="InterPro" id="IPR003445">
    <property type="entry name" value="Cat_transpt"/>
</dbReference>
<evidence type="ECO:0000256" key="1">
    <source>
        <dbReference type="ARBA" id="ARBA00004651"/>
    </source>
</evidence>
<feature type="transmembrane region" description="Helical" evidence="9">
    <location>
        <begin position="229"/>
        <end position="247"/>
    </location>
</feature>
<reference evidence="10" key="1">
    <citation type="journal article" date="2020" name="mSystems">
        <title>Genome- and Community-Level Interaction Insights into Carbon Utilization and Element Cycling Functions of Hydrothermarchaeota in Hydrothermal Sediment.</title>
        <authorList>
            <person name="Zhou Z."/>
            <person name="Liu Y."/>
            <person name="Xu W."/>
            <person name="Pan J."/>
            <person name="Luo Z.H."/>
            <person name="Li M."/>
        </authorList>
    </citation>
    <scope>NUCLEOTIDE SEQUENCE [LARGE SCALE GENOMIC DNA]</scope>
    <source>
        <strain evidence="10">SpSt-642</strain>
    </source>
</reference>
<evidence type="ECO:0000256" key="7">
    <source>
        <dbReference type="ARBA" id="ARBA00023065"/>
    </source>
</evidence>
<feature type="transmembrane region" description="Helical" evidence="9">
    <location>
        <begin position="68"/>
        <end position="89"/>
    </location>
</feature>
<protein>
    <submittedName>
        <fullName evidence="10">TrkH family potassium uptake protein</fullName>
    </submittedName>
</protein>
<dbReference type="GO" id="GO:0008324">
    <property type="term" value="F:monoatomic cation transmembrane transporter activity"/>
    <property type="evidence" value="ECO:0007669"/>
    <property type="project" value="InterPro"/>
</dbReference>
<gene>
    <name evidence="10" type="ORF">ENU14_02190</name>
</gene>
<sequence>MNWPGIFITASYILMLLGFMMLFVPVIDILTGRSLTFSYLSTSLILITIGLILSRFRTEPLGLIESIILVSILWILLSIVSAIPLMISLNISFIDAWFESVSGFTGTGFTVLNGLDNMKPSIVTWRSMMQWVGELGVVVFAMILFPYFYKLGARVYGIERPFKIEASFYRTARRLLITYSILTFMGIISLIYAGMNIYEAVNHMFTTISTGGMSTYDNGYQVIFNRSPYTYIPMVIFMFIGAMNFILLDRFIRGEFRSIWRSEEFKLYLITSILLSTLTVLSYWLVEGIDLYNSLLYGVFNQLSGLTTTGFSLGSINSLKPVTKFLIIIGMFIGGMTFSTAGGIKVYRFLILLKKIRITAISVVITTRFEKIIKIDTTILDESEVSFTLIYPIIHIFVVIFGTLLISIYGYDFIDSLFESVSATSCVGLSTGVISASAPIPVKIIIIILMLLGRLEFIQLFLIIGYISGFRLVRVLK</sequence>
<comment type="similarity">
    <text evidence="2">Belongs to the TrkH potassium transport family.</text>
</comment>
<feature type="transmembrane region" description="Helical" evidence="9">
    <location>
        <begin position="135"/>
        <end position="156"/>
    </location>
</feature>
<feature type="transmembrane region" description="Helical" evidence="9">
    <location>
        <begin position="444"/>
        <end position="467"/>
    </location>
</feature>
<keyword evidence="3" id="KW-0813">Transport</keyword>
<comment type="caution">
    <text evidence="10">The sequence shown here is derived from an EMBL/GenBank/DDBJ whole genome shotgun (WGS) entry which is preliminary data.</text>
</comment>
<feature type="transmembrane region" description="Helical" evidence="9">
    <location>
        <begin position="37"/>
        <end position="56"/>
    </location>
</feature>
<keyword evidence="6 9" id="KW-1133">Transmembrane helix</keyword>
<accession>A0A7C4D795</accession>
<evidence type="ECO:0000256" key="3">
    <source>
        <dbReference type="ARBA" id="ARBA00022448"/>
    </source>
</evidence>
<organism evidence="10">
    <name type="scientific">Staphylothermus marinus</name>
    <dbReference type="NCBI Taxonomy" id="2280"/>
    <lineage>
        <taxon>Archaea</taxon>
        <taxon>Thermoproteota</taxon>
        <taxon>Thermoprotei</taxon>
        <taxon>Desulfurococcales</taxon>
        <taxon>Desulfurococcaceae</taxon>
        <taxon>Staphylothermus</taxon>
    </lineage>
</organism>
<feature type="transmembrane region" description="Helical" evidence="9">
    <location>
        <begin position="325"/>
        <end position="347"/>
    </location>
</feature>
<feature type="transmembrane region" description="Helical" evidence="9">
    <location>
        <begin position="389"/>
        <end position="411"/>
    </location>
</feature>
<keyword evidence="4" id="KW-1003">Cell membrane</keyword>
<evidence type="ECO:0000256" key="9">
    <source>
        <dbReference type="SAM" id="Phobius"/>
    </source>
</evidence>
<comment type="subcellular location">
    <subcellularLocation>
        <location evidence="1">Cell membrane</location>
        <topology evidence="1">Multi-pass membrane protein</topology>
    </subcellularLocation>
</comment>
<dbReference type="AlphaFoldDB" id="A0A7C4D795"/>
<keyword evidence="5 9" id="KW-0812">Transmembrane</keyword>
<evidence type="ECO:0000256" key="8">
    <source>
        <dbReference type="ARBA" id="ARBA00023136"/>
    </source>
</evidence>
<evidence type="ECO:0000256" key="6">
    <source>
        <dbReference type="ARBA" id="ARBA00022989"/>
    </source>
</evidence>
<evidence type="ECO:0000313" key="10">
    <source>
        <dbReference type="EMBL" id="HGM58382.1"/>
    </source>
</evidence>
<dbReference type="GO" id="GO:0030001">
    <property type="term" value="P:metal ion transport"/>
    <property type="evidence" value="ECO:0007669"/>
    <property type="project" value="UniProtKB-ARBA"/>
</dbReference>